<protein>
    <submittedName>
        <fullName evidence="1">Uncharacterized protein</fullName>
    </submittedName>
</protein>
<organism evidence="1 2">
    <name type="scientific">Arabis nemorensis</name>
    <dbReference type="NCBI Taxonomy" id="586526"/>
    <lineage>
        <taxon>Eukaryota</taxon>
        <taxon>Viridiplantae</taxon>
        <taxon>Streptophyta</taxon>
        <taxon>Embryophyta</taxon>
        <taxon>Tracheophyta</taxon>
        <taxon>Spermatophyta</taxon>
        <taxon>Magnoliopsida</taxon>
        <taxon>eudicotyledons</taxon>
        <taxon>Gunneridae</taxon>
        <taxon>Pentapetalae</taxon>
        <taxon>rosids</taxon>
        <taxon>malvids</taxon>
        <taxon>Brassicales</taxon>
        <taxon>Brassicaceae</taxon>
        <taxon>Arabideae</taxon>
        <taxon>Arabis</taxon>
    </lineage>
</organism>
<sequence>MQKFNHGEEITMRIEKIGRERRDSINTILLVCVSPHLITQSKPLQLPPINNEKVLKKFEKTLVGRILNPEIQETRVKVMLVFLPSVWKCEGRVNAIELERGGPYHFDGWMIAIERWVPTVRRDFPTTIPFWVKIMDLPGQYCEDDQLEKIGEDLGELMN</sequence>
<dbReference type="PANTHER" id="PTHR31286">
    <property type="entry name" value="GLYCINE-RICH CELL WALL STRUCTURAL PROTEIN 1.8-LIKE"/>
    <property type="match status" value="1"/>
</dbReference>
<dbReference type="Proteomes" id="UP000489600">
    <property type="component" value="Unassembled WGS sequence"/>
</dbReference>
<comment type="caution">
    <text evidence="1">The sequence shown here is derived from an EMBL/GenBank/DDBJ whole genome shotgun (WGS) entry which is preliminary data.</text>
</comment>
<evidence type="ECO:0000313" key="1">
    <source>
        <dbReference type="EMBL" id="VVB08366.1"/>
    </source>
</evidence>
<gene>
    <name evidence="1" type="ORF">ANE_LOCUS18810</name>
</gene>
<dbReference type="PANTHER" id="PTHR31286:SF178">
    <property type="entry name" value="DUF4283 DOMAIN-CONTAINING PROTEIN"/>
    <property type="match status" value="1"/>
</dbReference>
<reference evidence="1" key="1">
    <citation type="submission" date="2019-07" db="EMBL/GenBank/DDBJ databases">
        <authorList>
            <person name="Dittberner H."/>
        </authorList>
    </citation>
    <scope>NUCLEOTIDE SEQUENCE [LARGE SCALE GENOMIC DNA]</scope>
</reference>
<dbReference type="InterPro" id="IPR040256">
    <property type="entry name" value="At4g02000-like"/>
</dbReference>
<dbReference type="EMBL" id="CABITT030000006">
    <property type="protein sequence ID" value="VVB08366.1"/>
    <property type="molecule type" value="Genomic_DNA"/>
</dbReference>
<keyword evidence="2" id="KW-1185">Reference proteome</keyword>
<name>A0A565C3Y5_9BRAS</name>
<dbReference type="AlphaFoldDB" id="A0A565C3Y5"/>
<accession>A0A565C3Y5</accession>
<evidence type="ECO:0000313" key="2">
    <source>
        <dbReference type="Proteomes" id="UP000489600"/>
    </source>
</evidence>
<proteinExistence type="predicted"/>
<dbReference type="OrthoDB" id="1108329at2759"/>